<dbReference type="GeneID" id="107272780"/>
<gene>
    <name evidence="8" type="primary">LOC107272780</name>
</gene>
<proteinExistence type="predicted"/>
<organism evidence="7 8">
    <name type="scientific">Cephus cinctus</name>
    <name type="common">Wheat stem sawfly</name>
    <dbReference type="NCBI Taxonomy" id="211228"/>
    <lineage>
        <taxon>Eukaryota</taxon>
        <taxon>Metazoa</taxon>
        <taxon>Ecdysozoa</taxon>
        <taxon>Arthropoda</taxon>
        <taxon>Hexapoda</taxon>
        <taxon>Insecta</taxon>
        <taxon>Pterygota</taxon>
        <taxon>Neoptera</taxon>
        <taxon>Endopterygota</taxon>
        <taxon>Hymenoptera</taxon>
        <taxon>Cephoidea</taxon>
        <taxon>Cephidae</taxon>
        <taxon>Cephus</taxon>
    </lineage>
</organism>
<comment type="subunit">
    <text evidence="1">Self-associates forming complexes of several hundred monomers.</text>
</comment>
<evidence type="ECO:0000256" key="2">
    <source>
        <dbReference type="ARBA" id="ARBA00016807"/>
    </source>
</evidence>
<dbReference type="RefSeq" id="XP_024945839.1">
    <property type="nucleotide sequence ID" value="XM_025090071.1"/>
</dbReference>
<dbReference type="Proteomes" id="UP000694920">
    <property type="component" value="Unplaced"/>
</dbReference>
<keyword evidence="7" id="KW-1185">Reference proteome</keyword>
<accession>A0AAJ7RSE7</accession>
<evidence type="ECO:0000313" key="8">
    <source>
        <dbReference type="RefSeq" id="XP_024945839.1"/>
    </source>
</evidence>
<evidence type="ECO:0000256" key="3">
    <source>
        <dbReference type="ARBA" id="ARBA00023015"/>
    </source>
</evidence>
<evidence type="ECO:0000259" key="6">
    <source>
        <dbReference type="Pfam" id="PF13873"/>
    </source>
</evidence>
<dbReference type="Pfam" id="PF13873">
    <property type="entry name" value="Myb_DNA-bind_5"/>
    <property type="match status" value="1"/>
</dbReference>
<evidence type="ECO:0000256" key="1">
    <source>
        <dbReference type="ARBA" id="ARBA00011764"/>
    </source>
</evidence>
<keyword evidence="4" id="KW-0804">Transcription</keyword>
<keyword evidence="3" id="KW-0805">Transcription regulation</keyword>
<evidence type="ECO:0000313" key="7">
    <source>
        <dbReference type="Proteomes" id="UP000694920"/>
    </source>
</evidence>
<evidence type="ECO:0000256" key="5">
    <source>
        <dbReference type="ARBA" id="ARBA00025466"/>
    </source>
</evidence>
<protein>
    <recommendedName>
        <fullName evidence="2">Regulatory protein zeste</fullName>
    </recommendedName>
</protein>
<reference evidence="8" key="1">
    <citation type="submission" date="2025-08" db="UniProtKB">
        <authorList>
            <consortium name="RefSeq"/>
        </authorList>
    </citation>
    <scope>IDENTIFICATION</scope>
</reference>
<sequence length="192" mass="22645">MKEKNDAWVRIAHYFNSQGLSIRTEKQLRKLWENLKQKKHHFFRKRRKTIEFRRESILTEGGLPVPDLCDAILKLVNEAAPRADVKLPCTWDSKAAYENKDNNQEDKEEGIDYEFEYLDGCFEESLIAPHVTESKRCLMPVFIVVPQLEVEFALHEGLSTLKEPLVPIAFHRQFLRCPQLRESFLGTFFRFM</sequence>
<name>A0AAJ7RSE7_CEPCN</name>
<dbReference type="AlphaFoldDB" id="A0AAJ7RSE7"/>
<dbReference type="InterPro" id="IPR028002">
    <property type="entry name" value="Myb_DNA-bind_5"/>
</dbReference>
<comment type="function">
    <text evidence="5">Involved in transvection phenomena (= synapsis-dependent gene expression), where the synaptic pairing of chromosomes carrying genes with which zeste interacts influences the expression of these genes. Zeste binds to DNA and stimulates transcription from a nearby promoter.</text>
</comment>
<feature type="domain" description="Myb/SANT-like DNA-binding" evidence="6">
    <location>
        <begin position="2"/>
        <end position="38"/>
    </location>
</feature>
<evidence type="ECO:0000256" key="4">
    <source>
        <dbReference type="ARBA" id="ARBA00023163"/>
    </source>
</evidence>